<evidence type="ECO:0000313" key="11">
    <source>
        <dbReference type="Proteomes" id="UP000245380"/>
    </source>
</evidence>
<evidence type="ECO:0000256" key="4">
    <source>
        <dbReference type="ARBA" id="ARBA00022618"/>
    </source>
</evidence>
<dbReference type="GO" id="GO:0005829">
    <property type="term" value="C:cytosol"/>
    <property type="evidence" value="ECO:0007669"/>
    <property type="project" value="TreeGrafter"/>
</dbReference>
<gene>
    <name evidence="10" type="ORF">BM613_03000</name>
</gene>
<comment type="subcellular location">
    <subcellularLocation>
        <location evidence="1">Cytoplasm</location>
    </subcellularLocation>
</comment>
<keyword evidence="4" id="KW-0132">Cell division</keyword>
<dbReference type="RefSeq" id="WP_109429775.1">
    <property type="nucleotide sequence ID" value="NZ_MPDK01000003.1"/>
</dbReference>
<comment type="caution">
    <text evidence="10">The sequence shown here is derived from an EMBL/GenBank/DDBJ whole genome shotgun (WGS) entry which is preliminary data.</text>
</comment>
<sequence>MNKNDAVFGEHAEVEDVSDEQNRVKVTIFGQSYTLRGSGSSERLTRLAALVDAKMNALSEQNSRMDFQTLAVLTALNLAEEYETLATEYEALLTTLEQEIKK</sequence>
<dbReference type="SUPFAM" id="SSF102829">
    <property type="entry name" value="Cell division protein ZapA-like"/>
    <property type="match status" value="1"/>
</dbReference>
<evidence type="ECO:0000256" key="8">
    <source>
        <dbReference type="ARBA" id="ARBA00026068"/>
    </source>
</evidence>
<dbReference type="EMBL" id="MPDK01000003">
    <property type="protein sequence ID" value="PWI58506.1"/>
    <property type="molecule type" value="Genomic_DNA"/>
</dbReference>
<comment type="subunit">
    <text evidence="8">Homodimer. Interacts with FtsZ.</text>
</comment>
<keyword evidence="6" id="KW-0131">Cell cycle</keyword>
<dbReference type="InterPro" id="IPR036192">
    <property type="entry name" value="Cell_div_ZapA-like_sf"/>
</dbReference>
<evidence type="ECO:0000256" key="3">
    <source>
        <dbReference type="ARBA" id="ARBA00022490"/>
    </source>
</evidence>
<evidence type="ECO:0000256" key="7">
    <source>
        <dbReference type="ARBA" id="ARBA00024910"/>
    </source>
</evidence>
<dbReference type="PANTHER" id="PTHR34981:SF1">
    <property type="entry name" value="CELL DIVISION PROTEIN ZAPA"/>
    <property type="match status" value="1"/>
</dbReference>
<dbReference type="GO" id="GO:0032153">
    <property type="term" value="C:cell division site"/>
    <property type="evidence" value="ECO:0007669"/>
    <property type="project" value="TreeGrafter"/>
</dbReference>
<keyword evidence="11" id="KW-1185">Reference proteome</keyword>
<dbReference type="OrthoDB" id="9808604at2"/>
<evidence type="ECO:0000313" key="10">
    <source>
        <dbReference type="EMBL" id="PWI58506.1"/>
    </source>
</evidence>
<dbReference type="AlphaFoldDB" id="A0A2U3DB52"/>
<dbReference type="GO" id="GO:0030428">
    <property type="term" value="C:cell septum"/>
    <property type="evidence" value="ECO:0007669"/>
    <property type="project" value="TreeGrafter"/>
</dbReference>
<evidence type="ECO:0000256" key="1">
    <source>
        <dbReference type="ARBA" id="ARBA00004496"/>
    </source>
</evidence>
<dbReference type="InterPro" id="IPR053712">
    <property type="entry name" value="Bac_CellDiv_Activator"/>
</dbReference>
<dbReference type="Proteomes" id="UP000245380">
    <property type="component" value="Unassembled WGS sequence"/>
</dbReference>
<keyword evidence="3" id="KW-0963">Cytoplasm</keyword>
<accession>A0A2U3DB52</accession>
<dbReference type="InterPro" id="IPR007838">
    <property type="entry name" value="Cell_div_ZapA-like"/>
</dbReference>
<organism evidence="10 11">
    <name type="scientific">Sulfoacidibacillus thermotolerans</name>
    <name type="common">Acidibacillus sulfuroxidans</name>
    <dbReference type="NCBI Taxonomy" id="1765684"/>
    <lineage>
        <taxon>Bacteria</taxon>
        <taxon>Bacillati</taxon>
        <taxon>Bacillota</taxon>
        <taxon>Bacilli</taxon>
        <taxon>Bacillales</taxon>
        <taxon>Alicyclobacillaceae</taxon>
        <taxon>Sulfoacidibacillus</taxon>
    </lineage>
</organism>
<dbReference type="GO" id="GO:0000917">
    <property type="term" value="P:division septum assembly"/>
    <property type="evidence" value="ECO:0007669"/>
    <property type="project" value="UniProtKB-KW"/>
</dbReference>
<reference evidence="10 11" key="1">
    <citation type="submission" date="2016-11" db="EMBL/GenBank/DDBJ databases">
        <title>Comparative genomics of Acidibacillus ferroxidans species.</title>
        <authorList>
            <person name="Oliveira G."/>
            <person name="Nunes G."/>
            <person name="Oliveira R."/>
            <person name="Araujo F."/>
            <person name="Salim A."/>
            <person name="Scholte L."/>
            <person name="Morais D."/>
            <person name="Nancucheo I."/>
            <person name="Johnson D.B."/>
            <person name="Grail B."/>
            <person name="Bittencourt J."/>
            <person name="Valadares R."/>
        </authorList>
    </citation>
    <scope>NUCLEOTIDE SEQUENCE [LARGE SCALE GENOMIC DNA]</scope>
    <source>
        <strain evidence="10 11">Y002</strain>
    </source>
</reference>
<dbReference type="Gene3D" id="6.10.250.790">
    <property type="match status" value="1"/>
</dbReference>
<dbReference type="GO" id="GO:0000921">
    <property type="term" value="P:septin ring assembly"/>
    <property type="evidence" value="ECO:0007669"/>
    <property type="project" value="TreeGrafter"/>
</dbReference>
<dbReference type="Pfam" id="PF05164">
    <property type="entry name" value="ZapA"/>
    <property type="match status" value="1"/>
</dbReference>
<protein>
    <recommendedName>
        <fullName evidence="2">Cell division protein ZapA</fullName>
    </recommendedName>
    <alternativeName>
        <fullName evidence="9">Z ring-associated protein ZapA</fullName>
    </alternativeName>
</protein>
<proteinExistence type="predicted"/>
<dbReference type="PANTHER" id="PTHR34981">
    <property type="entry name" value="CELL DIVISION PROTEIN ZAPA"/>
    <property type="match status" value="1"/>
</dbReference>
<keyword evidence="5" id="KW-0717">Septation</keyword>
<comment type="function">
    <text evidence="7">Activator of cell division through the inhibition of FtsZ GTPase activity, therefore promoting FtsZ assembly into bundles of protofilaments necessary for the formation of the division Z ring. It is recruited early at mid-cell but it is not essential for cell division.</text>
</comment>
<evidence type="ECO:0000256" key="6">
    <source>
        <dbReference type="ARBA" id="ARBA00023306"/>
    </source>
</evidence>
<evidence type="ECO:0000256" key="5">
    <source>
        <dbReference type="ARBA" id="ARBA00023210"/>
    </source>
</evidence>
<evidence type="ECO:0000256" key="2">
    <source>
        <dbReference type="ARBA" id="ARBA00015195"/>
    </source>
</evidence>
<dbReference type="GO" id="GO:0043093">
    <property type="term" value="P:FtsZ-dependent cytokinesis"/>
    <property type="evidence" value="ECO:0007669"/>
    <property type="project" value="TreeGrafter"/>
</dbReference>
<evidence type="ECO:0000256" key="9">
    <source>
        <dbReference type="ARBA" id="ARBA00033158"/>
    </source>
</evidence>
<name>A0A2U3DB52_SULT2</name>